<accession>A0A4Y2U599</accession>
<keyword evidence="2" id="KW-1185">Reference proteome</keyword>
<protein>
    <submittedName>
        <fullName evidence="1">Uncharacterized protein</fullName>
    </submittedName>
</protein>
<proteinExistence type="predicted"/>
<evidence type="ECO:0000313" key="2">
    <source>
        <dbReference type="Proteomes" id="UP000499080"/>
    </source>
</evidence>
<dbReference type="AlphaFoldDB" id="A0A4Y2U599"/>
<gene>
    <name evidence="1" type="ORF">AVEN_152606_1</name>
</gene>
<dbReference type="EMBL" id="BGPR01034023">
    <property type="protein sequence ID" value="GBO08189.1"/>
    <property type="molecule type" value="Genomic_DNA"/>
</dbReference>
<comment type="caution">
    <text evidence="1">The sequence shown here is derived from an EMBL/GenBank/DDBJ whole genome shotgun (WGS) entry which is preliminary data.</text>
</comment>
<dbReference type="OrthoDB" id="6475849at2759"/>
<dbReference type="Proteomes" id="UP000499080">
    <property type="component" value="Unassembled WGS sequence"/>
</dbReference>
<sequence length="133" mass="14985">MKSISRNHPGKNRCSERCPSQPATPLHCFGSNVPIVLTLKQEKGESLIVLDQGCRRRDPISQIPGGECEEVEKAGCEELSSLAGHLFLPGCFLKIDFTVRQMHQCRRRSCRKIVKSLYFVMPLYASVCNKYSL</sequence>
<name>A0A4Y2U599_ARAVE</name>
<evidence type="ECO:0000313" key="1">
    <source>
        <dbReference type="EMBL" id="GBO08189.1"/>
    </source>
</evidence>
<organism evidence="1 2">
    <name type="scientific">Araneus ventricosus</name>
    <name type="common">Orbweaver spider</name>
    <name type="synonym">Epeira ventricosa</name>
    <dbReference type="NCBI Taxonomy" id="182803"/>
    <lineage>
        <taxon>Eukaryota</taxon>
        <taxon>Metazoa</taxon>
        <taxon>Ecdysozoa</taxon>
        <taxon>Arthropoda</taxon>
        <taxon>Chelicerata</taxon>
        <taxon>Arachnida</taxon>
        <taxon>Araneae</taxon>
        <taxon>Araneomorphae</taxon>
        <taxon>Entelegynae</taxon>
        <taxon>Araneoidea</taxon>
        <taxon>Araneidae</taxon>
        <taxon>Araneus</taxon>
    </lineage>
</organism>
<reference evidence="1 2" key="1">
    <citation type="journal article" date="2019" name="Sci. Rep.">
        <title>Orb-weaving spider Araneus ventricosus genome elucidates the spidroin gene catalogue.</title>
        <authorList>
            <person name="Kono N."/>
            <person name="Nakamura H."/>
            <person name="Ohtoshi R."/>
            <person name="Moran D.A.P."/>
            <person name="Shinohara A."/>
            <person name="Yoshida Y."/>
            <person name="Fujiwara M."/>
            <person name="Mori M."/>
            <person name="Tomita M."/>
            <person name="Arakawa K."/>
        </authorList>
    </citation>
    <scope>NUCLEOTIDE SEQUENCE [LARGE SCALE GENOMIC DNA]</scope>
</reference>